<organism evidence="1">
    <name type="scientific">Arundo donax</name>
    <name type="common">Giant reed</name>
    <name type="synonym">Donax arundinaceus</name>
    <dbReference type="NCBI Taxonomy" id="35708"/>
    <lineage>
        <taxon>Eukaryota</taxon>
        <taxon>Viridiplantae</taxon>
        <taxon>Streptophyta</taxon>
        <taxon>Embryophyta</taxon>
        <taxon>Tracheophyta</taxon>
        <taxon>Spermatophyta</taxon>
        <taxon>Magnoliopsida</taxon>
        <taxon>Liliopsida</taxon>
        <taxon>Poales</taxon>
        <taxon>Poaceae</taxon>
        <taxon>PACMAD clade</taxon>
        <taxon>Arundinoideae</taxon>
        <taxon>Arundineae</taxon>
        <taxon>Arundo</taxon>
    </lineage>
</organism>
<dbReference type="AlphaFoldDB" id="A0A0A8ZD67"/>
<reference evidence="1" key="2">
    <citation type="journal article" date="2015" name="Data Brief">
        <title>Shoot transcriptome of the giant reed, Arundo donax.</title>
        <authorList>
            <person name="Barrero R.A."/>
            <person name="Guerrero F.D."/>
            <person name="Moolhuijzen P."/>
            <person name="Goolsby J.A."/>
            <person name="Tidwell J."/>
            <person name="Bellgard S.E."/>
            <person name="Bellgard M.I."/>
        </authorList>
    </citation>
    <scope>NUCLEOTIDE SEQUENCE</scope>
    <source>
        <tissue evidence="1">Shoot tissue taken approximately 20 cm above the soil surface</tissue>
    </source>
</reference>
<sequence>MRRCHHRILVPRILWIHKVLM</sequence>
<accession>A0A0A8ZD67</accession>
<reference evidence="1" key="1">
    <citation type="submission" date="2014-09" db="EMBL/GenBank/DDBJ databases">
        <authorList>
            <person name="Magalhaes I.L.F."/>
            <person name="Oliveira U."/>
            <person name="Santos F.R."/>
            <person name="Vidigal T.H.D.A."/>
            <person name="Brescovit A.D."/>
            <person name="Santos A.J."/>
        </authorList>
    </citation>
    <scope>NUCLEOTIDE SEQUENCE</scope>
    <source>
        <tissue evidence="1">Shoot tissue taken approximately 20 cm above the soil surface</tissue>
    </source>
</reference>
<proteinExistence type="predicted"/>
<protein>
    <submittedName>
        <fullName evidence="1">Uncharacterized protein</fullName>
    </submittedName>
</protein>
<evidence type="ECO:0000313" key="1">
    <source>
        <dbReference type="EMBL" id="JAD35588.1"/>
    </source>
</evidence>
<name>A0A0A8ZD67_ARUDO</name>
<dbReference type="EMBL" id="GBRH01262307">
    <property type="protein sequence ID" value="JAD35588.1"/>
    <property type="molecule type" value="Transcribed_RNA"/>
</dbReference>